<name>A0A0G1PLH5_9BACT</name>
<evidence type="ECO:0000313" key="2">
    <source>
        <dbReference type="EMBL" id="KKU33552.1"/>
    </source>
</evidence>
<gene>
    <name evidence="2" type="ORF">UX45_C0008G0001</name>
</gene>
<feature type="non-terminal residue" evidence="2">
    <location>
        <position position="1"/>
    </location>
</feature>
<feature type="region of interest" description="Disordered" evidence="1">
    <location>
        <begin position="1"/>
        <end position="31"/>
    </location>
</feature>
<dbReference type="PATRIC" id="fig|1619001.3.peg.439"/>
<dbReference type="Proteomes" id="UP000034705">
    <property type="component" value="Unassembled WGS sequence"/>
</dbReference>
<accession>A0A0G1PLH5</accession>
<reference evidence="2 3" key="1">
    <citation type="journal article" date="2015" name="Nature">
        <title>rRNA introns, odd ribosomes, and small enigmatic genomes across a large radiation of phyla.</title>
        <authorList>
            <person name="Brown C.T."/>
            <person name="Hug L.A."/>
            <person name="Thomas B.C."/>
            <person name="Sharon I."/>
            <person name="Castelle C.J."/>
            <person name="Singh A."/>
            <person name="Wilkins M.J."/>
            <person name="Williams K.H."/>
            <person name="Banfield J.F."/>
        </authorList>
    </citation>
    <scope>NUCLEOTIDE SEQUENCE [LARGE SCALE GENOMIC DNA]</scope>
</reference>
<evidence type="ECO:0000256" key="1">
    <source>
        <dbReference type="SAM" id="MobiDB-lite"/>
    </source>
</evidence>
<dbReference type="AlphaFoldDB" id="A0A0G1PLH5"/>
<protein>
    <submittedName>
        <fullName evidence="2">Uncharacterized protein</fullName>
    </submittedName>
</protein>
<sequence length="152" mass="17586">SGHDRPAGAAQKPQTQDRRPPRDVHREAKPRGDSLMGQWLGRFLFEVDHRQTGMEAQFVIFSQAQRMMPALFTESMETLLVAGGMSNMEWQALHFMLIKMMALSQKAKIKMARMDIKDEAELAAELERIEKPLVDYLERLKTAHERDFSERE</sequence>
<proteinExistence type="predicted"/>
<dbReference type="EMBL" id="LCMG01000008">
    <property type="protein sequence ID" value="KKU33552.1"/>
    <property type="molecule type" value="Genomic_DNA"/>
</dbReference>
<feature type="compositionally biased region" description="Basic and acidic residues" evidence="1">
    <location>
        <begin position="15"/>
        <end position="31"/>
    </location>
</feature>
<organism evidence="2 3">
    <name type="scientific">Candidatus Uhrbacteria bacterium GW2011_GWF2_46_218</name>
    <dbReference type="NCBI Taxonomy" id="1619001"/>
    <lineage>
        <taxon>Bacteria</taxon>
        <taxon>Candidatus Uhriibacteriota</taxon>
    </lineage>
</organism>
<comment type="caution">
    <text evidence="2">The sequence shown here is derived from an EMBL/GenBank/DDBJ whole genome shotgun (WGS) entry which is preliminary data.</text>
</comment>
<evidence type="ECO:0000313" key="3">
    <source>
        <dbReference type="Proteomes" id="UP000034705"/>
    </source>
</evidence>